<proteinExistence type="predicted"/>
<gene>
    <name evidence="1" type="ORF">FEI13_16320</name>
</gene>
<dbReference type="EMBL" id="VBUI01000030">
    <property type="protein sequence ID" value="TLF47240.1"/>
    <property type="molecule type" value="Genomic_DNA"/>
</dbReference>
<protein>
    <submittedName>
        <fullName evidence="1">Uncharacterized protein</fullName>
    </submittedName>
</protein>
<organism evidence="1 2">
    <name type="scientific">Halomonas urmiana</name>
    <dbReference type="NCBI Taxonomy" id="490901"/>
    <lineage>
        <taxon>Bacteria</taxon>
        <taxon>Pseudomonadati</taxon>
        <taxon>Pseudomonadota</taxon>
        <taxon>Gammaproteobacteria</taxon>
        <taxon>Oceanospirillales</taxon>
        <taxon>Halomonadaceae</taxon>
        <taxon>Halomonas</taxon>
    </lineage>
</organism>
<reference evidence="1 2" key="1">
    <citation type="journal article" date="2007" name="Int. J. Syst. Evol. Microbiol.">
        <title>Halomonas saccharevitans sp. nov., Halomonas arcis sp. nov. and Halomonas subterranea sp. nov., halophilic bacteria isolated from hypersaline environments of China.</title>
        <authorList>
            <person name="Xu X.W."/>
            <person name="Wu Y.H."/>
            <person name="Zhou Z."/>
            <person name="Wang C.S."/>
            <person name="Zhou Y.G."/>
            <person name="Zhang H.B."/>
            <person name="Wang Y."/>
            <person name="Wu M."/>
        </authorList>
    </citation>
    <scope>NUCLEOTIDE SEQUENCE [LARGE SCALE GENOMIC DNA]</scope>
    <source>
        <strain evidence="1 2">TBZ3</strain>
    </source>
</reference>
<accession>A0A5R8MCL3</accession>
<keyword evidence="2" id="KW-1185">Reference proteome</keyword>
<evidence type="ECO:0000313" key="2">
    <source>
        <dbReference type="Proteomes" id="UP000306973"/>
    </source>
</evidence>
<dbReference type="AlphaFoldDB" id="A0A5R8MCL3"/>
<dbReference type="Proteomes" id="UP000306973">
    <property type="component" value="Unassembled WGS sequence"/>
</dbReference>
<dbReference type="RefSeq" id="WP_138182576.1">
    <property type="nucleotide sequence ID" value="NZ_VBUI01000030.1"/>
</dbReference>
<sequence>MTPRHARTRGAHAALLSGIWEGRPLGQTLLSLVLTAGSIPLLMEAMTLVIEGPYTFHVDAKSEVLTLTTEELSGTGWYLENAEARQESPLQAAAAGTDEASFIELPTDRAPRPWESFTGYVEVGPHARVTLTRQGSGPLSIHIAAARDAPATTDTAQPAAVLKPLSGDDRQASRDLELQVMLTEQPLNGTLQGLGAIGGDAYSPSEPASPPLLRTGEVSVVGRRLGSELLYTVMAVPLRLGDEVRVMTNRAALDNPDGEGLREAMAAFTCTFSVVGAASDGTGIDLACHASGRSLAISRFGARIGSLQPRPWDVLANEPSMQAILPLGLTALFALFHRLLDSLYPRLCGWTNKHLRRLGVIRDVDHPVRRWAVHRRARRETRGKRNH</sequence>
<dbReference type="OrthoDB" id="6153614at2"/>
<evidence type="ECO:0000313" key="1">
    <source>
        <dbReference type="EMBL" id="TLF47240.1"/>
    </source>
</evidence>
<comment type="caution">
    <text evidence="1">The sequence shown here is derived from an EMBL/GenBank/DDBJ whole genome shotgun (WGS) entry which is preliminary data.</text>
</comment>
<name>A0A5R8MCL3_9GAMM</name>